<accession>A0A8B8EDX9</accession>
<feature type="compositionally biased region" description="Basic and acidic residues" evidence="2">
    <location>
        <begin position="498"/>
        <end position="510"/>
    </location>
</feature>
<dbReference type="OrthoDB" id="423343at2759"/>
<evidence type="ECO:0000256" key="2">
    <source>
        <dbReference type="SAM" id="MobiDB-lite"/>
    </source>
</evidence>
<organism evidence="3 4">
    <name type="scientific">Crassostrea virginica</name>
    <name type="common">Eastern oyster</name>
    <dbReference type="NCBI Taxonomy" id="6565"/>
    <lineage>
        <taxon>Eukaryota</taxon>
        <taxon>Metazoa</taxon>
        <taxon>Spiralia</taxon>
        <taxon>Lophotrochozoa</taxon>
        <taxon>Mollusca</taxon>
        <taxon>Bivalvia</taxon>
        <taxon>Autobranchia</taxon>
        <taxon>Pteriomorphia</taxon>
        <taxon>Ostreida</taxon>
        <taxon>Ostreoidea</taxon>
        <taxon>Ostreidae</taxon>
        <taxon>Crassostrea</taxon>
    </lineage>
</organism>
<dbReference type="SUPFAM" id="SSF82185">
    <property type="entry name" value="Histone H3 K4-specific methyltransferase SET7/9 N-terminal domain"/>
    <property type="match status" value="2"/>
</dbReference>
<evidence type="ECO:0000313" key="3">
    <source>
        <dbReference type="Proteomes" id="UP000694844"/>
    </source>
</evidence>
<dbReference type="RefSeq" id="XP_022338310.1">
    <property type="nucleotide sequence ID" value="XM_022482602.1"/>
</dbReference>
<dbReference type="KEGG" id="cvn:111133891"/>
<feature type="compositionally biased region" description="Basic and acidic residues" evidence="2">
    <location>
        <begin position="633"/>
        <end position="649"/>
    </location>
</feature>
<feature type="compositionally biased region" description="Polar residues" evidence="2">
    <location>
        <begin position="408"/>
        <end position="419"/>
    </location>
</feature>
<feature type="region of interest" description="Disordered" evidence="2">
    <location>
        <begin position="610"/>
        <end position="649"/>
    </location>
</feature>
<feature type="compositionally biased region" description="Basic and acidic residues" evidence="2">
    <location>
        <begin position="427"/>
        <end position="440"/>
    </location>
</feature>
<evidence type="ECO:0000256" key="1">
    <source>
        <dbReference type="ARBA" id="ARBA00022737"/>
    </source>
</evidence>
<dbReference type="SMART" id="SM00698">
    <property type="entry name" value="MORN"/>
    <property type="match status" value="7"/>
</dbReference>
<gene>
    <name evidence="4" type="primary">LOC111133891</name>
</gene>
<dbReference type="Proteomes" id="UP000694844">
    <property type="component" value="Chromosome 5"/>
</dbReference>
<feature type="compositionally biased region" description="Basic and acidic residues" evidence="2">
    <location>
        <begin position="610"/>
        <end position="621"/>
    </location>
</feature>
<sequence length="649" mass="74514">MPTISSTRYTDYKKKFHRELQKFGSSFPDTSNDLVKAFLSKENSQNLENFKLPHLKPPSTFPARPKRRISERREFCVNPFPKHGSGHGIYQYENKYFRYEGQWRKGVKHGQGKLQMADGSYYEGTFVDGEIDGKGIRYFSQNGSKYSGQFVRGEFHGRGTMTYADGSTYEGEWYRNRKHGYGIMKTVGSTEVYEGGYESNMKHGMGVMMYSKKIRLDGCRDGDRYEGMWMNDMREGKGILYGSDGSVYEGNFKGDSFNGKGLMHHISGLVYDGLWINGLPEVMASKLKIVFDNNSELDKKKKPTKDSSKKSIYQGIGFSVGVECHNESGRVIPDQGREIRLLVGFRYYPPVSDESKEDALFDMIEDDVEEKPIETPFGYSVVPYPITDQIHLTADDIPDDDDQDDQSKSPNDPNQENTAESGDESSEEKQESEMKEMEKEENIEEKEEEDKGNENEESADIEKENTVPQFPPLTTLRTKDGLCKWDDLHLTPAPPKYRPFERMAEEEKLKSQSKNRSRSKELSTPSSSHRPSISEIKDQGNRRRPSIKNASSHSSMFDKFRMKKQKALEEKFAKLGEYVLIVEDVTTPPFMNRQLQPDFLLMKLKQPPKEFKRENKKEHPGWDTSSHIKASSRVKEDELLARKHLSADD</sequence>
<dbReference type="Gene3D" id="2.20.110.10">
    <property type="entry name" value="Histone H3 K4-specific methyltransferase SET7/9 N-terminal domain"/>
    <property type="match status" value="3"/>
</dbReference>
<name>A0A8B8EDX9_CRAVI</name>
<keyword evidence="1" id="KW-0677">Repeat</keyword>
<dbReference type="InterPro" id="IPR003409">
    <property type="entry name" value="MORN"/>
</dbReference>
<dbReference type="AlphaFoldDB" id="A0A8B8EDX9"/>
<reference evidence="4" key="1">
    <citation type="submission" date="2025-08" db="UniProtKB">
        <authorList>
            <consortium name="RefSeq"/>
        </authorList>
    </citation>
    <scope>IDENTIFICATION</scope>
    <source>
        <tissue evidence="4">Whole sample</tissue>
    </source>
</reference>
<feature type="compositionally biased region" description="Acidic residues" evidence="2">
    <location>
        <begin position="441"/>
        <end position="459"/>
    </location>
</feature>
<proteinExistence type="predicted"/>
<feature type="region of interest" description="Disordered" evidence="2">
    <location>
        <begin position="394"/>
        <end position="558"/>
    </location>
</feature>
<dbReference type="PANTHER" id="PTHR23084">
    <property type="entry name" value="PHOSPHATIDYLINOSITOL-4-PHOSPHATE 5-KINASE RELATED"/>
    <property type="match status" value="1"/>
</dbReference>
<dbReference type="PANTHER" id="PTHR23084:SF263">
    <property type="entry name" value="MORN REPEAT-CONTAINING PROTEIN 1"/>
    <property type="match status" value="1"/>
</dbReference>
<protein>
    <submittedName>
        <fullName evidence="4">MORN repeat-containing protein 1-like isoform X1</fullName>
    </submittedName>
</protein>
<dbReference type="GeneID" id="111133891"/>
<feature type="compositionally biased region" description="Basic and acidic residues" evidence="2">
    <location>
        <begin position="477"/>
        <end position="489"/>
    </location>
</feature>
<evidence type="ECO:0000313" key="4">
    <source>
        <dbReference type="RefSeq" id="XP_022338310.1"/>
    </source>
</evidence>
<dbReference type="Pfam" id="PF02493">
    <property type="entry name" value="MORN"/>
    <property type="match status" value="7"/>
</dbReference>
<feature type="compositionally biased region" description="Low complexity" evidence="2">
    <location>
        <begin position="523"/>
        <end position="534"/>
    </location>
</feature>
<keyword evidence="3" id="KW-1185">Reference proteome</keyword>